<evidence type="ECO:0000259" key="16">
    <source>
        <dbReference type="PROSITE" id="PS51204"/>
    </source>
</evidence>
<dbReference type="SUPFAM" id="SSF47370">
    <property type="entry name" value="Bromodomain"/>
    <property type="match status" value="1"/>
</dbReference>
<evidence type="ECO:0000259" key="14">
    <source>
        <dbReference type="PROSITE" id="PS51192"/>
    </source>
</evidence>
<dbReference type="SMART" id="SM00297">
    <property type="entry name" value="BROMO"/>
    <property type="match status" value="1"/>
</dbReference>
<feature type="region of interest" description="Disordered" evidence="12">
    <location>
        <begin position="277"/>
        <end position="299"/>
    </location>
</feature>
<evidence type="ECO:0000313" key="18">
    <source>
        <dbReference type="EMBL" id="CAG8479339.1"/>
    </source>
</evidence>
<dbReference type="SMART" id="SM00951">
    <property type="entry name" value="QLQ"/>
    <property type="match status" value="1"/>
</dbReference>
<accession>A0A9N8W9X9</accession>
<proteinExistence type="predicted"/>
<dbReference type="Proteomes" id="UP000789739">
    <property type="component" value="Unassembled WGS sequence"/>
</dbReference>
<evidence type="ECO:0000256" key="1">
    <source>
        <dbReference type="ARBA" id="ARBA00004123"/>
    </source>
</evidence>
<dbReference type="InterPro" id="IPR000330">
    <property type="entry name" value="SNF2_N"/>
</dbReference>
<feature type="domain" description="Helicase ATP-binding" evidence="14">
    <location>
        <begin position="471"/>
        <end position="637"/>
    </location>
</feature>
<feature type="region of interest" description="Disordered" evidence="12">
    <location>
        <begin position="1"/>
        <end position="45"/>
    </location>
</feature>
<dbReference type="InterPro" id="IPR029295">
    <property type="entry name" value="SnAC"/>
</dbReference>
<dbReference type="InterPro" id="IPR027417">
    <property type="entry name" value="P-loop_NTPase"/>
</dbReference>
<dbReference type="CDD" id="cd17996">
    <property type="entry name" value="DEXHc_SMARCA2_SMARCA4"/>
    <property type="match status" value="1"/>
</dbReference>
<feature type="domain" description="Bromo" evidence="13">
    <location>
        <begin position="1156"/>
        <end position="1226"/>
    </location>
</feature>
<dbReference type="GO" id="GO:0042393">
    <property type="term" value="F:histone binding"/>
    <property type="evidence" value="ECO:0007669"/>
    <property type="project" value="InterPro"/>
</dbReference>
<protein>
    <submittedName>
        <fullName evidence="18">4819_t:CDS:1</fullName>
    </submittedName>
</protein>
<dbReference type="InterPro" id="IPR001487">
    <property type="entry name" value="Bromodomain"/>
</dbReference>
<evidence type="ECO:0000256" key="6">
    <source>
        <dbReference type="ARBA" id="ARBA00023015"/>
    </source>
</evidence>
<sequence length="1262" mass="145825">MLRTDTSTQHTNAHTSASAMASTFSRNTGLPTVSPMSPASTPLSPQQLSSLKYQIVAYRLISKNMPVPPHLQQAMFGPGAVMNNLSAQEAAAATLPAKLVEGAYTHHSQPIGAGNTGTASVASDQSAQPNSSPSPALYNAYIDPYTYLKKPFSQSAGSRFQRLLIPSITPPGLDPIDLLMERERRMEARREQRIRQLENKLASLSNDALKMGDGSEKENKSASIASPKIKALIEVKSLKLLLKRNKLRQEIYKGNTKTATLATSNHRADFRRMKRPSLRDARKTEKLERQQRVDRERREKQKHLDYLQSICTHGRDLIQWHRTNQAKQSKIGRAVLNYHSQIEKEEQKKEAQKAKDRLKALRNDDEEAYLKLIDQVKDTRITHLLKQTDAYLGSLAQAVLAQQNVELHNDPTMKGEIELMDEQDNTEVEIDGKKLDYFAVAHKIKEEVEQPALLDGGTLKEYQVKGLQWMVSLYNNRLNGILADEMGLGKTIQTISLVAYLVERKKQNGPFLIVVPLSTLTNWTMEFEKWAPQITKCVYKGPPNVRKELQHTFIKHINFQVLLTTYEYIIKDKPVLSRIRWVYMIIDEGHRMKNVNSKLSTILTNSYQSRFRLILTGTPLQNNLPELWSLLNFVLPRIFDSVKSFDEWFNTPFANTGGQDKIALNEEEALLIIRRLHKVLRPFLLRRLKKDVESELPEKVEKVLKCRFSALQTRLYSQMKKHGMLFVSTGEKGKTGIKGLNNTIMQLRKICNHPFVFEDVEKDINPSKTSNSLLYRVSGKFELLDRVLPKFYRTRHRVLIFFQMTAIMNIMEDFLHYRRYKYLRLDGSTKAEDRSTLLRLFNAEDSDYFVFLLSTRAGGLGLNLQSADTVIIFDSDWNPHQDLQAQDRAHRIGQTREVRILRLISQKSIEENILARAQYKLDIDGKVIQAGKFDQKSTAEEREAFLERKREEEAEWRRRGGRGKCPERLVQDEELPDMYRKDEDILFNQSQDPMEYGRGQRTRGEIRYDDGLTEEQWLNAIEDEEVDVAEVIAKKQEAKRRREARKRLKAEKSNHNDMHPMEDVVDISEFKKKRGRPRKEDYPGDDASAVDTSKAKKKKKGKQMERDDDDEMPKKKRKIKNDVVDTVPENVRKQMTQIFTQCYDVVKNCMDESEGEPRQRAFLFLDLPSKKVYPQYYVMIAKPIALDIIKKKIKNKSYRNVKQFREDFHLMFENAKTFNEEGSQVYMDACELMRIFDEKFEELCPNGELPSLEDAEVQEATN</sequence>
<dbReference type="SUPFAM" id="SSF52540">
    <property type="entry name" value="P-loop containing nucleoside triphosphate hydrolases"/>
    <property type="match status" value="2"/>
</dbReference>
<evidence type="ECO:0000259" key="13">
    <source>
        <dbReference type="PROSITE" id="PS50014"/>
    </source>
</evidence>
<keyword evidence="5" id="KW-0067">ATP-binding</keyword>
<evidence type="ECO:0000313" key="19">
    <source>
        <dbReference type="Proteomes" id="UP000789739"/>
    </source>
</evidence>
<dbReference type="GO" id="GO:0006338">
    <property type="term" value="P:chromatin remodeling"/>
    <property type="evidence" value="ECO:0007669"/>
    <property type="project" value="UniProtKB-ARBA"/>
</dbReference>
<dbReference type="InterPro" id="IPR001650">
    <property type="entry name" value="Helicase_C-like"/>
</dbReference>
<keyword evidence="9" id="KW-0539">Nucleus</keyword>
<dbReference type="GO" id="GO:0006366">
    <property type="term" value="P:transcription by RNA polymerase II"/>
    <property type="evidence" value="ECO:0007669"/>
    <property type="project" value="UniProtKB-ARBA"/>
</dbReference>
<dbReference type="GO" id="GO:0016787">
    <property type="term" value="F:hydrolase activity"/>
    <property type="evidence" value="ECO:0007669"/>
    <property type="project" value="UniProtKB-KW"/>
</dbReference>
<evidence type="ECO:0000256" key="3">
    <source>
        <dbReference type="ARBA" id="ARBA00022801"/>
    </source>
</evidence>
<dbReference type="InterPro" id="IPR018359">
    <property type="entry name" value="Bromodomain_CS"/>
</dbReference>
<keyword evidence="11" id="KW-0175">Coiled coil</keyword>
<keyword evidence="19" id="KW-1185">Reference proteome</keyword>
<evidence type="ECO:0000259" key="15">
    <source>
        <dbReference type="PROSITE" id="PS51194"/>
    </source>
</evidence>
<name>A0A9N8W9X9_9GLOM</name>
<keyword evidence="3" id="KW-0378">Hydrolase</keyword>
<gene>
    <name evidence="18" type="ORF">PBRASI_LOCUS1492</name>
</gene>
<feature type="compositionally biased region" description="Basic and acidic residues" evidence="12">
    <location>
        <begin position="1050"/>
        <end position="1062"/>
    </location>
</feature>
<evidence type="ECO:0000259" key="17">
    <source>
        <dbReference type="PROSITE" id="PS51666"/>
    </source>
</evidence>
<feature type="domain" description="Helicase C-terminal" evidence="15">
    <location>
        <begin position="783"/>
        <end position="944"/>
    </location>
</feature>
<dbReference type="Pfam" id="PF00176">
    <property type="entry name" value="SNF2-rel_dom"/>
    <property type="match status" value="1"/>
</dbReference>
<dbReference type="Gene3D" id="1.20.920.10">
    <property type="entry name" value="Bromodomain-like"/>
    <property type="match status" value="1"/>
</dbReference>
<dbReference type="PROSITE" id="PS51192">
    <property type="entry name" value="HELICASE_ATP_BIND_1"/>
    <property type="match status" value="1"/>
</dbReference>
<dbReference type="EMBL" id="CAJVPI010000097">
    <property type="protein sequence ID" value="CAG8479339.1"/>
    <property type="molecule type" value="Genomic_DNA"/>
</dbReference>
<evidence type="ECO:0000256" key="12">
    <source>
        <dbReference type="SAM" id="MobiDB-lite"/>
    </source>
</evidence>
<dbReference type="Pfam" id="PF07529">
    <property type="entry name" value="HSA"/>
    <property type="match status" value="1"/>
</dbReference>
<feature type="region of interest" description="Disordered" evidence="12">
    <location>
        <begin position="108"/>
        <end position="135"/>
    </location>
</feature>
<keyword evidence="4" id="KW-0347">Helicase</keyword>
<dbReference type="Gene3D" id="3.40.50.300">
    <property type="entry name" value="P-loop containing nucleotide triphosphate hydrolases"/>
    <property type="match status" value="1"/>
</dbReference>
<dbReference type="PROSITE" id="PS00633">
    <property type="entry name" value="BROMODOMAIN_1"/>
    <property type="match status" value="1"/>
</dbReference>
<dbReference type="InterPro" id="IPR036427">
    <property type="entry name" value="Bromodomain-like_sf"/>
</dbReference>
<dbReference type="InterPro" id="IPR049730">
    <property type="entry name" value="SNF2/RAD54-like_C"/>
</dbReference>
<keyword evidence="8" id="KW-0804">Transcription</keyword>
<dbReference type="PROSITE" id="PS51194">
    <property type="entry name" value="HELICASE_CTER"/>
    <property type="match status" value="1"/>
</dbReference>
<evidence type="ECO:0000256" key="11">
    <source>
        <dbReference type="SAM" id="Coils"/>
    </source>
</evidence>
<dbReference type="SMART" id="SM01314">
    <property type="entry name" value="SnAC"/>
    <property type="match status" value="1"/>
</dbReference>
<dbReference type="GO" id="GO:1902494">
    <property type="term" value="C:catalytic complex"/>
    <property type="evidence" value="ECO:0007669"/>
    <property type="project" value="UniProtKB-ARBA"/>
</dbReference>
<evidence type="ECO:0000256" key="2">
    <source>
        <dbReference type="ARBA" id="ARBA00022741"/>
    </source>
</evidence>
<dbReference type="PANTHER" id="PTHR10799">
    <property type="entry name" value="SNF2/RAD54 HELICASE FAMILY"/>
    <property type="match status" value="1"/>
</dbReference>
<feature type="compositionally biased region" description="Polar residues" evidence="12">
    <location>
        <begin position="1"/>
        <end position="35"/>
    </location>
</feature>
<dbReference type="GO" id="GO:0006355">
    <property type="term" value="P:regulation of DNA-templated transcription"/>
    <property type="evidence" value="ECO:0007669"/>
    <property type="project" value="InterPro"/>
</dbReference>
<dbReference type="Pfam" id="PF00271">
    <property type="entry name" value="Helicase_C"/>
    <property type="match status" value="1"/>
</dbReference>
<evidence type="ECO:0000256" key="7">
    <source>
        <dbReference type="ARBA" id="ARBA00023117"/>
    </source>
</evidence>
<dbReference type="Pfam" id="PF14619">
    <property type="entry name" value="SnAC"/>
    <property type="match status" value="1"/>
</dbReference>
<dbReference type="PROSITE" id="PS50014">
    <property type="entry name" value="BROMODOMAIN_2"/>
    <property type="match status" value="1"/>
</dbReference>
<dbReference type="FunFam" id="3.40.50.10810:FF:000008">
    <property type="entry name" value="Chromatin structure-remodeling complex subunit snf21"/>
    <property type="match status" value="1"/>
</dbReference>
<keyword evidence="6" id="KW-0805">Transcription regulation</keyword>
<dbReference type="CDD" id="cd18793">
    <property type="entry name" value="SF2_C_SNF"/>
    <property type="match status" value="1"/>
</dbReference>
<dbReference type="Gene3D" id="1.20.5.170">
    <property type="match status" value="1"/>
</dbReference>
<keyword evidence="7 10" id="KW-0103">Bromodomain</keyword>
<feature type="coiled-coil region" evidence="11">
    <location>
        <begin position="180"/>
        <end position="207"/>
    </location>
</feature>
<keyword evidence="2" id="KW-0547">Nucleotide-binding</keyword>
<organism evidence="18 19">
    <name type="scientific">Paraglomus brasilianum</name>
    <dbReference type="NCBI Taxonomy" id="144538"/>
    <lineage>
        <taxon>Eukaryota</taxon>
        <taxon>Fungi</taxon>
        <taxon>Fungi incertae sedis</taxon>
        <taxon>Mucoromycota</taxon>
        <taxon>Glomeromycotina</taxon>
        <taxon>Glomeromycetes</taxon>
        <taxon>Paraglomerales</taxon>
        <taxon>Paraglomeraceae</taxon>
        <taxon>Paraglomus</taxon>
    </lineage>
</organism>
<feature type="domain" description="HSA" evidence="16">
    <location>
        <begin position="291"/>
        <end position="363"/>
    </location>
</feature>
<evidence type="ECO:0000256" key="8">
    <source>
        <dbReference type="ARBA" id="ARBA00023163"/>
    </source>
</evidence>
<feature type="region of interest" description="Disordered" evidence="12">
    <location>
        <begin position="1036"/>
        <end position="1119"/>
    </location>
</feature>
<dbReference type="PRINTS" id="PR00503">
    <property type="entry name" value="BROMODOMAIN"/>
</dbReference>
<dbReference type="Pfam" id="PF00439">
    <property type="entry name" value="Bromodomain"/>
    <property type="match status" value="1"/>
</dbReference>
<comment type="caution">
    <text evidence="18">The sequence shown here is derived from an EMBL/GenBank/DDBJ whole genome shotgun (WGS) entry which is preliminary data.</text>
</comment>
<dbReference type="InterPro" id="IPR014012">
    <property type="entry name" value="HSA_dom"/>
</dbReference>
<dbReference type="OrthoDB" id="5857104at2759"/>
<dbReference type="SMART" id="SM00490">
    <property type="entry name" value="HELICc"/>
    <property type="match status" value="1"/>
</dbReference>
<evidence type="ECO:0000256" key="4">
    <source>
        <dbReference type="ARBA" id="ARBA00022806"/>
    </source>
</evidence>
<dbReference type="SMART" id="SM00573">
    <property type="entry name" value="HSA"/>
    <property type="match status" value="1"/>
</dbReference>
<dbReference type="AlphaFoldDB" id="A0A9N8W9X9"/>
<dbReference type="FunFam" id="3.40.50.300:FF:000843">
    <property type="entry name" value="Chromatin structure-remodeling complex subunit snf21"/>
    <property type="match status" value="1"/>
</dbReference>
<evidence type="ECO:0000256" key="10">
    <source>
        <dbReference type="PROSITE-ProRule" id="PRU00035"/>
    </source>
</evidence>
<reference evidence="18" key="1">
    <citation type="submission" date="2021-06" db="EMBL/GenBank/DDBJ databases">
        <authorList>
            <person name="Kallberg Y."/>
            <person name="Tangrot J."/>
            <person name="Rosling A."/>
        </authorList>
    </citation>
    <scope>NUCLEOTIDE SEQUENCE</scope>
    <source>
        <strain evidence="18">BR232B</strain>
    </source>
</reference>
<dbReference type="GO" id="GO:0004386">
    <property type="term" value="F:helicase activity"/>
    <property type="evidence" value="ECO:0007669"/>
    <property type="project" value="UniProtKB-KW"/>
</dbReference>
<dbReference type="InterPro" id="IPR014978">
    <property type="entry name" value="Gln-Leu-Gln_QLQ"/>
</dbReference>
<dbReference type="InterPro" id="IPR014001">
    <property type="entry name" value="Helicase_ATP-bd"/>
</dbReference>
<dbReference type="SMART" id="SM00487">
    <property type="entry name" value="DEXDc"/>
    <property type="match status" value="1"/>
</dbReference>
<dbReference type="Pfam" id="PF08880">
    <property type="entry name" value="QLQ"/>
    <property type="match status" value="1"/>
</dbReference>
<dbReference type="PROSITE" id="PS51666">
    <property type="entry name" value="QLQ"/>
    <property type="match status" value="1"/>
</dbReference>
<feature type="compositionally biased region" description="Low complexity" evidence="12">
    <location>
        <begin position="122"/>
        <end position="135"/>
    </location>
</feature>
<feature type="domain" description="QLQ" evidence="17">
    <location>
        <begin position="42"/>
        <end position="77"/>
    </location>
</feature>
<dbReference type="Gene3D" id="3.40.50.10810">
    <property type="entry name" value="Tandem AAA-ATPase domain"/>
    <property type="match status" value="1"/>
</dbReference>
<dbReference type="GO" id="GO:0005524">
    <property type="term" value="F:ATP binding"/>
    <property type="evidence" value="ECO:0007669"/>
    <property type="project" value="UniProtKB-KW"/>
</dbReference>
<dbReference type="GO" id="GO:0005634">
    <property type="term" value="C:nucleus"/>
    <property type="evidence" value="ECO:0007669"/>
    <property type="project" value="UniProtKB-SubCell"/>
</dbReference>
<comment type="subcellular location">
    <subcellularLocation>
        <location evidence="1">Nucleus</location>
    </subcellularLocation>
</comment>
<evidence type="ECO:0000256" key="5">
    <source>
        <dbReference type="ARBA" id="ARBA00022840"/>
    </source>
</evidence>
<dbReference type="InterPro" id="IPR038718">
    <property type="entry name" value="SNF2-like_sf"/>
</dbReference>
<dbReference type="GO" id="GO:0005694">
    <property type="term" value="C:chromosome"/>
    <property type="evidence" value="ECO:0007669"/>
    <property type="project" value="UniProtKB-ARBA"/>
</dbReference>
<evidence type="ECO:0000256" key="9">
    <source>
        <dbReference type="ARBA" id="ARBA00023242"/>
    </source>
</evidence>
<dbReference type="PROSITE" id="PS51204">
    <property type="entry name" value="HSA"/>
    <property type="match status" value="1"/>
</dbReference>
<feature type="coiled-coil region" evidence="11">
    <location>
        <begin position="335"/>
        <end position="371"/>
    </location>
</feature>
<feature type="compositionally biased region" description="Basic residues" evidence="12">
    <location>
        <begin position="1037"/>
        <end position="1049"/>
    </location>
</feature>